<gene>
    <name evidence="2" type="ORF">TeGR_g2224</name>
</gene>
<reference evidence="2 3" key="1">
    <citation type="journal article" date="2023" name="Commun. Biol.">
        <title>Genome analysis of Parmales, the sister group of diatoms, reveals the evolutionary specialization of diatoms from phago-mixotrophs to photoautotrophs.</title>
        <authorList>
            <person name="Ban H."/>
            <person name="Sato S."/>
            <person name="Yoshikawa S."/>
            <person name="Yamada K."/>
            <person name="Nakamura Y."/>
            <person name="Ichinomiya M."/>
            <person name="Sato N."/>
            <person name="Blanc-Mathieu R."/>
            <person name="Endo H."/>
            <person name="Kuwata A."/>
            <person name="Ogata H."/>
        </authorList>
    </citation>
    <scope>NUCLEOTIDE SEQUENCE [LARGE SCALE GENOMIC DNA]</scope>
</reference>
<comment type="caution">
    <text evidence="2">The sequence shown here is derived from an EMBL/GenBank/DDBJ whole genome shotgun (WGS) entry which is preliminary data.</text>
</comment>
<evidence type="ECO:0000256" key="1">
    <source>
        <dbReference type="SAM" id="MobiDB-lite"/>
    </source>
</evidence>
<proteinExistence type="predicted"/>
<protein>
    <submittedName>
        <fullName evidence="2">Uncharacterized protein</fullName>
    </submittedName>
</protein>
<dbReference type="Proteomes" id="UP001165060">
    <property type="component" value="Unassembled WGS sequence"/>
</dbReference>
<feature type="region of interest" description="Disordered" evidence="1">
    <location>
        <begin position="1"/>
        <end position="53"/>
    </location>
</feature>
<evidence type="ECO:0000313" key="3">
    <source>
        <dbReference type="Proteomes" id="UP001165060"/>
    </source>
</evidence>
<accession>A0ABQ6N4W4</accession>
<keyword evidence="3" id="KW-1185">Reference proteome</keyword>
<name>A0ABQ6N4W4_9STRA</name>
<organism evidence="2 3">
    <name type="scientific">Tetraparma gracilis</name>
    <dbReference type="NCBI Taxonomy" id="2962635"/>
    <lineage>
        <taxon>Eukaryota</taxon>
        <taxon>Sar</taxon>
        <taxon>Stramenopiles</taxon>
        <taxon>Ochrophyta</taxon>
        <taxon>Bolidophyceae</taxon>
        <taxon>Parmales</taxon>
        <taxon>Triparmaceae</taxon>
        <taxon>Tetraparma</taxon>
    </lineage>
</organism>
<evidence type="ECO:0000313" key="2">
    <source>
        <dbReference type="EMBL" id="GMI40098.1"/>
    </source>
</evidence>
<sequence length="291" mass="30965">MEPPPAKKTKVEDPEAAPPAPTAPAPTAPAAASPPPPASASTSVSSSSPAALTSTPADVLQQLDLHTGSRVVVMWDLESEGGGSFTETWWGASILPYAAGSTYELRDDETGDVATVPMHTLRYDANELLGYPEATESDVVFLSEHLIFDVGLQMTSVFKKEGSAWLPSDVDLTEAQGAEEKQGKEEKKEEAVVIGSTRAEYEDFFDAMFASSFASVQSMYSGVSGSSKMAVAEIFAKSRTEIVDSLWNKTQGMSEVTTEVVQEIIAEVGERLAAIKAEVFANSNMTNVSRA</sequence>
<feature type="compositionally biased region" description="Pro residues" evidence="1">
    <location>
        <begin position="16"/>
        <end position="38"/>
    </location>
</feature>
<feature type="compositionally biased region" description="Low complexity" evidence="1">
    <location>
        <begin position="39"/>
        <end position="53"/>
    </location>
</feature>
<dbReference type="EMBL" id="BRYB01000908">
    <property type="protein sequence ID" value="GMI40098.1"/>
    <property type="molecule type" value="Genomic_DNA"/>
</dbReference>